<dbReference type="Pfam" id="PF10345">
    <property type="entry name" value="Cohesin_load"/>
    <property type="match status" value="1"/>
</dbReference>
<name>A0A1B2JHF3_PICPA</name>
<evidence type="ECO:0000256" key="6">
    <source>
        <dbReference type="ARBA" id="ARBA00023242"/>
    </source>
</evidence>
<keyword evidence="5" id="KW-0159">Chromosome partition</keyword>
<evidence type="ECO:0000256" key="4">
    <source>
        <dbReference type="ARBA" id="ARBA00022776"/>
    </source>
</evidence>
<dbReference type="InterPro" id="IPR019440">
    <property type="entry name" value="MAU2"/>
</dbReference>
<keyword evidence="6" id="KW-0539">Nucleus</keyword>
<reference evidence="8 9" key="1">
    <citation type="submission" date="2016-02" db="EMBL/GenBank/DDBJ databases">
        <title>Comparative genomic and transcriptomic foundation for Pichia pastoris.</title>
        <authorList>
            <person name="Love K.R."/>
            <person name="Shah K.A."/>
            <person name="Whittaker C.A."/>
            <person name="Wu J."/>
            <person name="Bartlett M.C."/>
            <person name="Ma D."/>
            <person name="Leeson R.L."/>
            <person name="Priest M."/>
            <person name="Young S.K."/>
            <person name="Love J.C."/>
        </authorList>
    </citation>
    <scope>NUCLEOTIDE SEQUENCE [LARGE SCALE GENOMIC DNA]</scope>
    <source>
        <strain evidence="8 9">ATCC 28485</strain>
    </source>
</reference>
<comment type="similarity">
    <text evidence="2">Belongs to the SCC4/mau-2 family.</text>
</comment>
<evidence type="ECO:0000256" key="5">
    <source>
        <dbReference type="ARBA" id="ARBA00022829"/>
    </source>
</evidence>
<dbReference type="GO" id="GO:0007064">
    <property type="term" value="P:mitotic sister chromatid cohesion"/>
    <property type="evidence" value="ECO:0007669"/>
    <property type="project" value="InterPro"/>
</dbReference>
<keyword evidence="3" id="KW-0132">Cell division</keyword>
<dbReference type="EMBL" id="CP014587">
    <property type="protein sequence ID" value="ANZ77467.1"/>
    <property type="molecule type" value="Genomic_DNA"/>
</dbReference>
<organism evidence="8 9">
    <name type="scientific">Komagataella pastoris</name>
    <name type="common">Yeast</name>
    <name type="synonym">Pichia pastoris</name>
    <dbReference type="NCBI Taxonomy" id="4922"/>
    <lineage>
        <taxon>Eukaryota</taxon>
        <taxon>Fungi</taxon>
        <taxon>Dikarya</taxon>
        <taxon>Ascomycota</taxon>
        <taxon>Saccharomycotina</taxon>
        <taxon>Pichiomycetes</taxon>
        <taxon>Pichiales</taxon>
        <taxon>Pichiaceae</taxon>
        <taxon>Komagataella</taxon>
    </lineage>
</organism>
<gene>
    <name evidence="8" type="ORF">ATY40_BA7504683</name>
</gene>
<evidence type="ECO:0000256" key="2">
    <source>
        <dbReference type="ARBA" id="ARBA00008585"/>
    </source>
</evidence>
<evidence type="ECO:0000256" key="1">
    <source>
        <dbReference type="ARBA" id="ARBA00004123"/>
    </source>
</evidence>
<dbReference type="AlphaFoldDB" id="A0A1B2JHF3"/>
<evidence type="ECO:0000256" key="7">
    <source>
        <dbReference type="ARBA" id="ARBA00023306"/>
    </source>
</evidence>
<proteinExistence type="inferred from homology"/>
<protein>
    <submittedName>
        <fullName evidence="8">BA75_04683T0</fullName>
    </submittedName>
</protein>
<dbReference type="Proteomes" id="UP000094565">
    <property type="component" value="Chromosome 4"/>
</dbReference>
<dbReference type="GO" id="GO:0007059">
    <property type="term" value="P:chromosome segregation"/>
    <property type="evidence" value="ECO:0007669"/>
    <property type="project" value="UniProtKB-KW"/>
</dbReference>
<dbReference type="GO" id="GO:0051301">
    <property type="term" value="P:cell division"/>
    <property type="evidence" value="ECO:0007669"/>
    <property type="project" value="UniProtKB-KW"/>
</dbReference>
<keyword evidence="7" id="KW-0131">Cell cycle</keyword>
<keyword evidence="4" id="KW-0498">Mitosis</keyword>
<keyword evidence="9" id="KW-1185">Reference proteome</keyword>
<accession>A0A1B2JHF3</accession>
<comment type="subcellular location">
    <subcellularLocation>
        <location evidence="1">Nucleus</location>
    </subcellularLocation>
</comment>
<dbReference type="GO" id="GO:0005634">
    <property type="term" value="C:nucleus"/>
    <property type="evidence" value="ECO:0007669"/>
    <property type="project" value="UniProtKB-SubCell"/>
</dbReference>
<dbReference type="OrthoDB" id="5565328at2759"/>
<evidence type="ECO:0000256" key="3">
    <source>
        <dbReference type="ARBA" id="ARBA00022618"/>
    </source>
</evidence>
<sequence>MEGDDTVLSNLAQSQGDDAKVQIAEEPQGQEARVMSSSFQSLDLINQKLLAHAELCLESAHSLTREAINDSSVLFEYQNLVQAALHFLVSITKSSGEPLSVIDKAQLFYKISMILQEETEEVDLAIQFLNKADALVSRDGLLEYMFQYESAICSLLAREGTQPKMISNFHDNCIRKFENTNSQLFVYYFKFLKAFNVTLLDKEDSNRALDTLTKLSLAALQSGKPIATSTLLLLAITKTLNLLLYCGSYKSFENLYQSLREHVTPLEMPVQIHGSLLLHSLIFHTINQSDWTTIKSKMVVLKEFLKEATAHWTQSFVVRIQETSSNVPVTISWASLSRFKLLIYFYSALAYLHRSADGNDRAIKLLKSCEMLISKEMANFESKDSTEVLSLNQLQSQKMWLNYLSMATKIYQLYETFINPNGALNSELPSDWLTESNDLSSPLKELRDFIADYDAGKVSSQELVYYHRLLPKMYLVLAFHFQTRGKLLRAKYYYDRILNLFSKKPHDINDENFFEQPRAVSYAQMISGIGGIIYEPREEQNQLYCIALLNYHKLNLYDVNKLKSDISSFSEEQSKDQDFSKKVARKKRMQMNVVQIQSQLGISLAKIIDTLETQPHILLASRLISQLANLTQGSGLDTFSFKEPLDRYLYWSPVLKTIAFFLKAESVSYSKEAGEEAFVKEKIELYKQCVSLGDNSSSIGPLVLTRIIQLKEQFPIYFSEQEIQQDKVTLNNFSSSAKRVHEAEIDNAGMEHEIENIKPMYNTPSKRPRIE</sequence>
<evidence type="ECO:0000313" key="9">
    <source>
        <dbReference type="Proteomes" id="UP000094565"/>
    </source>
</evidence>
<evidence type="ECO:0000313" key="8">
    <source>
        <dbReference type="EMBL" id="ANZ77467.1"/>
    </source>
</evidence>